<dbReference type="CDD" id="cd11642">
    <property type="entry name" value="SUMT"/>
    <property type="match status" value="1"/>
</dbReference>
<evidence type="ECO:0000313" key="7">
    <source>
        <dbReference type="EMBL" id="ORC22127.1"/>
    </source>
</evidence>
<feature type="domain" description="Tetrapyrrole methylase" evidence="6">
    <location>
        <begin position="94"/>
        <end position="303"/>
    </location>
</feature>
<dbReference type="GO" id="GO:0019354">
    <property type="term" value="P:siroheme biosynthetic process"/>
    <property type="evidence" value="ECO:0007669"/>
    <property type="project" value="InterPro"/>
</dbReference>
<dbReference type="Gene3D" id="3.30.950.10">
    <property type="entry name" value="Methyltransferase, Cobalt-precorrin-4 Transmethylase, Domain 2"/>
    <property type="match status" value="1"/>
</dbReference>
<dbReference type="GO" id="GO:0004851">
    <property type="term" value="F:uroporphyrin-III C-methyltransferase activity"/>
    <property type="evidence" value="ECO:0007669"/>
    <property type="project" value="UniProtKB-EC"/>
</dbReference>
<gene>
    <name evidence="7" type="ORF">A7979_01080</name>
</gene>
<evidence type="ECO:0000256" key="1">
    <source>
        <dbReference type="ARBA" id="ARBA00012162"/>
    </source>
</evidence>
<dbReference type="NCBIfam" id="NF004790">
    <property type="entry name" value="PRK06136.1"/>
    <property type="match status" value="1"/>
</dbReference>
<evidence type="ECO:0000256" key="5">
    <source>
        <dbReference type="ARBA" id="ARBA00023244"/>
    </source>
</evidence>
<organism evidence="7 8">
    <name type="scientific">Rothia nasimurium</name>
    <dbReference type="NCBI Taxonomy" id="85336"/>
    <lineage>
        <taxon>Bacteria</taxon>
        <taxon>Bacillati</taxon>
        <taxon>Actinomycetota</taxon>
        <taxon>Actinomycetes</taxon>
        <taxon>Micrococcales</taxon>
        <taxon>Micrococcaceae</taxon>
        <taxon>Rothia</taxon>
    </lineage>
</organism>
<evidence type="ECO:0000256" key="4">
    <source>
        <dbReference type="ARBA" id="ARBA00022691"/>
    </source>
</evidence>
<reference evidence="7 8" key="1">
    <citation type="submission" date="2016-05" db="EMBL/GenBank/DDBJ databases">
        <title>Draft genome sequence of a porcine commensal Rothia nasimurium.</title>
        <authorList>
            <person name="Gaiser R.A."/>
            <person name="Van Baarlen P."/>
            <person name="Wells J.M."/>
        </authorList>
    </citation>
    <scope>NUCLEOTIDE SEQUENCE [LARGE SCALE GENOMIC DNA]</scope>
    <source>
        <strain evidence="7 8">PT-32</strain>
    </source>
</reference>
<name>A0A1Y1RQQ3_9MICC</name>
<comment type="caution">
    <text evidence="7">The sequence shown here is derived from an EMBL/GenBank/DDBJ whole genome shotgun (WGS) entry which is preliminary data.</text>
</comment>
<dbReference type="PANTHER" id="PTHR45790">
    <property type="entry name" value="SIROHEME SYNTHASE-RELATED"/>
    <property type="match status" value="1"/>
</dbReference>
<evidence type="ECO:0000313" key="8">
    <source>
        <dbReference type="Proteomes" id="UP000192359"/>
    </source>
</evidence>
<dbReference type="NCBIfam" id="TIGR01469">
    <property type="entry name" value="cobA_cysG_Cterm"/>
    <property type="match status" value="1"/>
</dbReference>
<evidence type="ECO:0000259" key="6">
    <source>
        <dbReference type="Pfam" id="PF00590"/>
    </source>
</evidence>
<keyword evidence="2 7" id="KW-0489">Methyltransferase</keyword>
<accession>A0A1Y1RQQ3</accession>
<proteinExistence type="predicted"/>
<dbReference type="FunFam" id="3.40.1010.10:FF:000001">
    <property type="entry name" value="Siroheme synthase"/>
    <property type="match status" value="1"/>
</dbReference>
<dbReference type="InterPro" id="IPR000878">
    <property type="entry name" value="4pyrrol_Mease"/>
</dbReference>
<keyword evidence="3 7" id="KW-0808">Transferase</keyword>
<dbReference type="GO" id="GO:0032259">
    <property type="term" value="P:methylation"/>
    <property type="evidence" value="ECO:0007669"/>
    <property type="project" value="UniProtKB-KW"/>
</dbReference>
<dbReference type="InterPro" id="IPR050161">
    <property type="entry name" value="Siro_Cobalamin_biosynth"/>
</dbReference>
<dbReference type="SUPFAM" id="SSF53790">
    <property type="entry name" value="Tetrapyrrole methylase"/>
    <property type="match status" value="1"/>
</dbReference>
<evidence type="ECO:0000256" key="2">
    <source>
        <dbReference type="ARBA" id="ARBA00022603"/>
    </source>
</evidence>
<keyword evidence="8" id="KW-1185">Reference proteome</keyword>
<dbReference type="Proteomes" id="UP000192359">
    <property type="component" value="Unassembled WGS sequence"/>
</dbReference>
<sequence>MFADLELMDASVLLCGAPERTQRVAAKYVGAAHLFQVKDKAQLAVALTQEPITLLVICTALVEEADSWRAAARVAGSSALLLVDDEAPVEQVGTVFLIGAGPGDPGLMTRHALAALAQADVVLLDHLAPHQDLPGWAPRAEIIDVGKIPGKHRVPQHEIDRLMVEYALAGRNVARLKGGDPYVFGRGAEELYVCEQAGIPVKVFSGVTSSIALPALAGVPVTLRGVSHMFTVVSGHLPLVASELDQLAGLLKGGGTVSLLMGVKSLPHTATGLRERGVPASLPLVAVQDGFRPNQREIYATLGDCLKTLADVKPPAVITLGEVCALAGPRRDEVLARAFETH</sequence>
<dbReference type="EMBL" id="LXWF01000011">
    <property type="protein sequence ID" value="ORC22127.1"/>
    <property type="molecule type" value="Genomic_DNA"/>
</dbReference>
<dbReference type="InterPro" id="IPR035996">
    <property type="entry name" value="4pyrrol_Methylase_sf"/>
</dbReference>
<dbReference type="InterPro" id="IPR006366">
    <property type="entry name" value="CobA/CysG_C"/>
</dbReference>
<dbReference type="InterPro" id="IPR014777">
    <property type="entry name" value="4pyrrole_Mease_sub1"/>
</dbReference>
<dbReference type="EC" id="2.1.1.107" evidence="1"/>
<dbReference type="InterPro" id="IPR014776">
    <property type="entry name" value="4pyrrole_Mease_sub2"/>
</dbReference>
<protein>
    <recommendedName>
        <fullName evidence="1">uroporphyrinogen-III C-methyltransferase</fullName>
        <ecNumber evidence="1">2.1.1.107</ecNumber>
    </recommendedName>
</protein>
<dbReference type="Gene3D" id="3.40.1010.10">
    <property type="entry name" value="Cobalt-precorrin-4 Transmethylase, Domain 1"/>
    <property type="match status" value="1"/>
</dbReference>
<keyword evidence="4" id="KW-0949">S-adenosyl-L-methionine</keyword>
<dbReference type="Pfam" id="PF00590">
    <property type="entry name" value="TP_methylase"/>
    <property type="match status" value="1"/>
</dbReference>
<dbReference type="PANTHER" id="PTHR45790:SF3">
    <property type="entry name" value="S-ADENOSYL-L-METHIONINE-DEPENDENT UROPORPHYRINOGEN III METHYLTRANSFERASE, CHLOROPLASTIC"/>
    <property type="match status" value="1"/>
</dbReference>
<dbReference type="AlphaFoldDB" id="A0A1Y1RQQ3"/>
<evidence type="ECO:0000256" key="3">
    <source>
        <dbReference type="ARBA" id="ARBA00022679"/>
    </source>
</evidence>
<keyword evidence="5" id="KW-0627">Porphyrin biosynthesis</keyword>